<dbReference type="EMBL" id="JAGFBF010000005">
    <property type="protein sequence ID" value="MBO2989857.1"/>
    <property type="molecule type" value="Genomic_DNA"/>
</dbReference>
<gene>
    <name evidence="9" type="ORF">J4H85_07595</name>
</gene>
<dbReference type="PANTHER" id="PTHR21716:SF53">
    <property type="entry name" value="PERMEASE PERM-RELATED"/>
    <property type="match status" value="1"/>
</dbReference>
<keyword evidence="3" id="KW-0813">Transport</keyword>
<dbReference type="Pfam" id="PF01594">
    <property type="entry name" value="AI-2E_transport"/>
    <property type="match status" value="1"/>
</dbReference>
<protein>
    <submittedName>
        <fullName evidence="9">AI-2E family transporter</fullName>
    </submittedName>
</protein>
<dbReference type="Proteomes" id="UP000668403">
    <property type="component" value="Unassembled WGS sequence"/>
</dbReference>
<evidence type="ECO:0000256" key="3">
    <source>
        <dbReference type="ARBA" id="ARBA00022448"/>
    </source>
</evidence>
<comment type="caution">
    <text evidence="9">The sequence shown here is derived from an EMBL/GenBank/DDBJ whole genome shotgun (WGS) entry which is preliminary data.</text>
</comment>
<keyword evidence="7 8" id="KW-0472">Membrane</keyword>
<comment type="similarity">
    <text evidence="2">Belongs to the autoinducer-2 exporter (AI-2E) (TC 2.A.86) family.</text>
</comment>
<evidence type="ECO:0000256" key="5">
    <source>
        <dbReference type="ARBA" id="ARBA00022692"/>
    </source>
</evidence>
<dbReference type="PANTHER" id="PTHR21716">
    <property type="entry name" value="TRANSMEMBRANE PROTEIN"/>
    <property type="match status" value="1"/>
</dbReference>
<keyword evidence="10" id="KW-1185">Reference proteome</keyword>
<feature type="transmembrane region" description="Helical" evidence="8">
    <location>
        <begin position="141"/>
        <end position="166"/>
    </location>
</feature>
<sequence length="436" mass="46649">MTRLNCAPTSRRAPSDGGGICRISSYPHRSTVATPQIRGNEVFGRQLRKRNTETLAAALGDGAQPVARENRPSAFRLWSDGLGYLGTRSLQIIIVLTLTAALIWGMRQVSLVVIPVLLALIFASTFSPVMRFLRRKNVPDVLATVIVLLGIVLLLTGVGWLIVWAVKDQWDELASQAQDGFTQLVNTIPQLPFAPDQDQLLEYRDQFVGWATDFLTSSQFGSGAIAGVSAVGSFVTGLVLMIVVLFFFLKDGPKIWRFLLRPFEGEYRERAERVGGKVVQTLGSYVRGTASVAAVDAIGIFIGLLILGVPLAVPLAVLVFLLAFIPIVGATLAGTLAALVALVSDGFVTAIIVVGIVVLVNQLEGNFLQPVLMGRALKLHSLVILLALTVGTVLSGVLGAVLAVPIAAVAWGIVKVWDGPDTAAKWARPSASELRQ</sequence>
<dbReference type="GO" id="GO:0005886">
    <property type="term" value="C:plasma membrane"/>
    <property type="evidence" value="ECO:0007669"/>
    <property type="project" value="UniProtKB-SubCell"/>
</dbReference>
<feature type="transmembrane region" description="Helical" evidence="8">
    <location>
        <begin position="337"/>
        <end position="360"/>
    </location>
</feature>
<feature type="transmembrane region" description="Helical" evidence="8">
    <location>
        <begin position="224"/>
        <end position="249"/>
    </location>
</feature>
<evidence type="ECO:0000256" key="1">
    <source>
        <dbReference type="ARBA" id="ARBA00004651"/>
    </source>
</evidence>
<accession>A0A939QDM1</accession>
<evidence type="ECO:0000313" key="9">
    <source>
        <dbReference type="EMBL" id="MBO2989857.1"/>
    </source>
</evidence>
<keyword evidence="5 8" id="KW-0812">Transmembrane</keyword>
<evidence type="ECO:0000256" key="6">
    <source>
        <dbReference type="ARBA" id="ARBA00022989"/>
    </source>
</evidence>
<keyword evidence="4" id="KW-1003">Cell membrane</keyword>
<feature type="transmembrane region" description="Helical" evidence="8">
    <location>
        <begin position="381"/>
        <end position="414"/>
    </location>
</feature>
<keyword evidence="6 8" id="KW-1133">Transmembrane helix</keyword>
<reference evidence="9" key="1">
    <citation type="submission" date="2021-03" db="EMBL/GenBank/DDBJ databases">
        <title>Leucobacter chromiisoli sp. nov., isolated from chromium-containing soil of chemical plant.</title>
        <authorList>
            <person name="Xu Z."/>
        </authorList>
    </citation>
    <scope>NUCLEOTIDE SEQUENCE</scope>
    <source>
        <strain evidence="9">K 70/01</strain>
    </source>
</reference>
<dbReference type="GO" id="GO:0055085">
    <property type="term" value="P:transmembrane transport"/>
    <property type="evidence" value="ECO:0007669"/>
    <property type="project" value="TreeGrafter"/>
</dbReference>
<evidence type="ECO:0000313" key="10">
    <source>
        <dbReference type="Proteomes" id="UP000668403"/>
    </source>
</evidence>
<dbReference type="AlphaFoldDB" id="A0A939QDM1"/>
<evidence type="ECO:0000256" key="8">
    <source>
        <dbReference type="SAM" id="Phobius"/>
    </source>
</evidence>
<evidence type="ECO:0000256" key="2">
    <source>
        <dbReference type="ARBA" id="ARBA00009773"/>
    </source>
</evidence>
<evidence type="ECO:0000256" key="4">
    <source>
        <dbReference type="ARBA" id="ARBA00022475"/>
    </source>
</evidence>
<evidence type="ECO:0000256" key="7">
    <source>
        <dbReference type="ARBA" id="ARBA00023136"/>
    </source>
</evidence>
<feature type="transmembrane region" description="Helical" evidence="8">
    <location>
        <begin position="109"/>
        <end position="129"/>
    </location>
</feature>
<dbReference type="InterPro" id="IPR002549">
    <property type="entry name" value="AI-2E-like"/>
</dbReference>
<organism evidence="9 10">
    <name type="scientific">Leucobacter tardus</name>
    <dbReference type="NCBI Taxonomy" id="501483"/>
    <lineage>
        <taxon>Bacteria</taxon>
        <taxon>Bacillati</taxon>
        <taxon>Actinomycetota</taxon>
        <taxon>Actinomycetes</taxon>
        <taxon>Micrococcales</taxon>
        <taxon>Microbacteriaceae</taxon>
        <taxon>Leucobacter</taxon>
    </lineage>
</organism>
<proteinExistence type="inferred from homology"/>
<feature type="transmembrane region" description="Helical" evidence="8">
    <location>
        <begin position="297"/>
        <end position="325"/>
    </location>
</feature>
<comment type="subcellular location">
    <subcellularLocation>
        <location evidence="1">Cell membrane</location>
        <topology evidence="1">Multi-pass membrane protein</topology>
    </subcellularLocation>
</comment>
<name>A0A939QDM1_9MICO</name>
<feature type="transmembrane region" description="Helical" evidence="8">
    <location>
        <begin position="81"/>
        <end position="103"/>
    </location>
</feature>